<evidence type="ECO:0000259" key="6">
    <source>
        <dbReference type="PROSITE" id="PS50815"/>
    </source>
</evidence>
<evidence type="ECO:0000256" key="5">
    <source>
        <dbReference type="ARBA" id="ARBA00044264"/>
    </source>
</evidence>
<evidence type="ECO:0000313" key="8">
    <source>
        <dbReference type="Proteomes" id="UP000002281"/>
    </source>
</evidence>
<dbReference type="GO" id="GO:0006974">
    <property type="term" value="P:DNA damage response"/>
    <property type="evidence" value="ECO:0007669"/>
    <property type="project" value="UniProtKB-KW"/>
</dbReference>
<dbReference type="Gene3D" id="3.30.900.10">
    <property type="entry name" value="HORMA domain"/>
    <property type="match status" value="1"/>
</dbReference>
<keyword evidence="2" id="KW-0227">DNA damage</keyword>
<reference evidence="7 8" key="1">
    <citation type="journal article" date="2009" name="Science">
        <title>Genome sequence, comparative analysis, and population genetics of the domestic horse.</title>
        <authorList>
            <consortium name="Broad Institute Genome Sequencing Platform"/>
            <consortium name="Broad Institute Whole Genome Assembly Team"/>
            <person name="Wade C.M."/>
            <person name="Giulotto E."/>
            <person name="Sigurdsson S."/>
            <person name="Zoli M."/>
            <person name="Gnerre S."/>
            <person name="Imsland F."/>
            <person name="Lear T.L."/>
            <person name="Adelson D.L."/>
            <person name="Bailey E."/>
            <person name="Bellone R.R."/>
            <person name="Bloecker H."/>
            <person name="Distl O."/>
            <person name="Edgar R.C."/>
            <person name="Garber M."/>
            <person name="Leeb T."/>
            <person name="Mauceli E."/>
            <person name="MacLeod J.N."/>
            <person name="Penedo M.C.T."/>
            <person name="Raison J.M."/>
            <person name="Sharpe T."/>
            <person name="Vogel J."/>
            <person name="Andersson L."/>
            <person name="Antczak D.F."/>
            <person name="Biagi T."/>
            <person name="Binns M.M."/>
            <person name="Chowdhary B.P."/>
            <person name="Coleman S.J."/>
            <person name="Della Valle G."/>
            <person name="Fryc S."/>
            <person name="Guerin G."/>
            <person name="Hasegawa T."/>
            <person name="Hill E.W."/>
            <person name="Jurka J."/>
            <person name="Kiialainen A."/>
            <person name="Lindgren G."/>
            <person name="Liu J."/>
            <person name="Magnani E."/>
            <person name="Mickelson J.R."/>
            <person name="Murray J."/>
            <person name="Nergadze S.G."/>
            <person name="Onofrio R."/>
            <person name="Pedroni S."/>
            <person name="Piras M.F."/>
            <person name="Raudsepp T."/>
            <person name="Rocchi M."/>
            <person name="Roeed K.H."/>
            <person name="Ryder O.A."/>
            <person name="Searle S."/>
            <person name="Skow L."/>
            <person name="Swinburne J.E."/>
            <person name="Syvaenen A.C."/>
            <person name="Tozaki T."/>
            <person name="Valberg S.J."/>
            <person name="Vaudin M."/>
            <person name="White J.R."/>
            <person name="Zody M.C."/>
            <person name="Lander E.S."/>
            <person name="Lindblad-Toh K."/>
        </authorList>
    </citation>
    <scope>NUCLEOTIDE SEQUENCE [LARGE SCALE GENOMIC DNA]</scope>
    <source>
        <strain evidence="7 8">Thoroughbred</strain>
    </source>
</reference>
<evidence type="ECO:0000256" key="2">
    <source>
        <dbReference type="ARBA" id="ARBA00022763"/>
    </source>
</evidence>
<proteinExistence type="predicted"/>
<evidence type="ECO:0000256" key="4">
    <source>
        <dbReference type="ARBA" id="ARBA00044131"/>
    </source>
</evidence>
<dbReference type="Ensembl" id="ENSECAT00000086669.1">
    <property type="protein sequence ID" value="ENSECAP00000081677.1"/>
    <property type="gene ID" value="ENSECAG00000006087.4"/>
</dbReference>
<dbReference type="Pfam" id="PF02301">
    <property type="entry name" value="HORMA"/>
    <property type="match status" value="1"/>
</dbReference>
<accession>A0A9L0T5X3</accession>
<reference evidence="7" key="2">
    <citation type="submission" date="2025-08" db="UniProtKB">
        <authorList>
            <consortium name="Ensembl"/>
        </authorList>
    </citation>
    <scope>IDENTIFICATION</scope>
    <source>
        <strain evidence="7">Thoroughbred</strain>
    </source>
</reference>
<protein>
    <recommendedName>
        <fullName evidence="4">Mitotic spindle assembly checkpoint protein MAD2B</fullName>
    </recommendedName>
    <alternativeName>
        <fullName evidence="5">Mitotic arrest deficient 2-like protein 2</fullName>
    </alternativeName>
</protein>
<evidence type="ECO:0000313" key="7">
    <source>
        <dbReference type="Ensembl" id="ENSECAP00000081677.1"/>
    </source>
</evidence>
<dbReference type="InterPro" id="IPR036570">
    <property type="entry name" value="HORMA_dom_sf"/>
</dbReference>
<comment type="subcellular location">
    <subcellularLocation>
        <location evidence="1">Nucleus</location>
    </subcellularLocation>
</comment>
<reference evidence="7" key="3">
    <citation type="submission" date="2025-09" db="UniProtKB">
        <authorList>
            <consortium name="Ensembl"/>
        </authorList>
    </citation>
    <scope>IDENTIFICATION</scope>
    <source>
        <strain evidence="7">Thoroughbred</strain>
    </source>
</reference>
<dbReference type="InterPro" id="IPR045091">
    <property type="entry name" value="Mad2-like"/>
</dbReference>
<name>A0A9L0T5X3_HORSE</name>
<dbReference type="GO" id="GO:0005634">
    <property type="term" value="C:nucleus"/>
    <property type="evidence" value="ECO:0007669"/>
    <property type="project" value="UniProtKB-SubCell"/>
</dbReference>
<dbReference type="PANTHER" id="PTHR11842:SF15">
    <property type="entry name" value="MITOTIC SPINDLE ASSEMBLY CHECKPOINT PROTEIN MAD2B"/>
    <property type="match status" value="1"/>
</dbReference>
<dbReference type="SUPFAM" id="SSF56019">
    <property type="entry name" value="The spindle assembly checkpoint protein mad2"/>
    <property type="match status" value="1"/>
</dbReference>
<dbReference type="AlphaFoldDB" id="A0A9L0T5X3"/>
<keyword evidence="8" id="KW-1185">Reference proteome</keyword>
<evidence type="ECO:0000256" key="3">
    <source>
        <dbReference type="ARBA" id="ARBA00023242"/>
    </source>
</evidence>
<sequence>MPTSRGSFPAALILRELGVAGRMTTLTRQDLNFGQVVADVLCEFLEVAVHLILYVREVYPVGIFQKRKKYNVPVQMSCHPELNQYIQDTLHCVKPLLEKNDVEKVVVVILDKEHRPVEKFVFEITQPPLLSISSDSLLSHVEQLLRAFILKISVCDAVLDHNPPGVLAPTPSSLGVSMATLAESGSYLASPGLLSSFLPFRTPPKVHFLQEASLMDSTWPQPPC</sequence>
<dbReference type="Proteomes" id="UP000002281">
    <property type="component" value="Chromosome 2"/>
</dbReference>
<keyword evidence="3" id="KW-0539">Nucleus</keyword>
<evidence type="ECO:0000256" key="1">
    <source>
        <dbReference type="ARBA" id="ARBA00004123"/>
    </source>
</evidence>
<organism evidence="7 8">
    <name type="scientific">Equus caballus</name>
    <name type="common">Horse</name>
    <dbReference type="NCBI Taxonomy" id="9796"/>
    <lineage>
        <taxon>Eukaryota</taxon>
        <taxon>Metazoa</taxon>
        <taxon>Chordata</taxon>
        <taxon>Craniata</taxon>
        <taxon>Vertebrata</taxon>
        <taxon>Euteleostomi</taxon>
        <taxon>Mammalia</taxon>
        <taxon>Eutheria</taxon>
        <taxon>Laurasiatheria</taxon>
        <taxon>Perissodactyla</taxon>
        <taxon>Equidae</taxon>
        <taxon>Equus</taxon>
    </lineage>
</organism>
<dbReference type="GO" id="GO:0010717">
    <property type="term" value="P:regulation of epithelial to mesenchymal transition"/>
    <property type="evidence" value="ECO:0007669"/>
    <property type="project" value="UniProtKB-ARBA"/>
</dbReference>
<dbReference type="FunFam" id="3.30.900.10:FF:000003">
    <property type="entry name" value="Mitotic spindle assembly checkpoint protein MAD2B"/>
    <property type="match status" value="1"/>
</dbReference>
<gene>
    <name evidence="7" type="primary">MAD2L2</name>
</gene>
<dbReference type="PANTHER" id="PTHR11842">
    <property type="entry name" value="MITOTIC SPINDLE ASSEMBLY CHECKPOINT PROTEIN MAD2"/>
    <property type="match status" value="1"/>
</dbReference>
<dbReference type="GeneTree" id="ENSGT00940000153395"/>
<dbReference type="PROSITE" id="PS50815">
    <property type="entry name" value="HORMA"/>
    <property type="match status" value="1"/>
</dbReference>
<feature type="domain" description="HORMA" evidence="6">
    <location>
        <begin position="35"/>
        <end position="224"/>
    </location>
</feature>
<dbReference type="InterPro" id="IPR003511">
    <property type="entry name" value="HORMA_dom"/>
</dbReference>